<feature type="transmembrane region" description="Helical" evidence="1">
    <location>
        <begin position="105"/>
        <end position="122"/>
    </location>
</feature>
<proteinExistence type="predicted"/>
<dbReference type="RefSeq" id="WP_315572112.1">
    <property type="nucleotide sequence ID" value="NZ_CP118868.1"/>
</dbReference>
<dbReference type="Proteomes" id="UP001220478">
    <property type="component" value="Chromosome"/>
</dbReference>
<keyword evidence="3" id="KW-1185">Reference proteome</keyword>
<keyword evidence="1" id="KW-0812">Transmembrane</keyword>
<reference evidence="2 3" key="1">
    <citation type="submission" date="2023-02" db="EMBL/GenBank/DDBJ databases">
        <title>Novel Oscillospiraceae bacterial genomes.</title>
        <authorList>
            <person name="Srinivasan S."/>
            <person name="Austin M.N."/>
            <person name="Fiedler T.L."/>
            <person name="Strenk S.M."/>
            <person name="Agnew K.J."/>
            <person name="Nagana Gowda G.A."/>
            <person name="Raftery D."/>
            <person name="Beamer M.A."/>
            <person name="Achilles S.L."/>
            <person name="Wiesenfeld H.C."/>
            <person name="Fredricks D.N."/>
            <person name="Hillier S.L."/>
        </authorList>
    </citation>
    <scope>NUCLEOTIDE SEQUENCE [LARGE SCALE GENOMIC DNA]</scope>
    <source>
        <strain evidence="2 3">CHIC02 1186E3-8</strain>
    </source>
</reference>
<dbReference type="EMBL" id="CP118868">
    <property type="protein sequence ID" value="WEG36113.1"/>
    <property type="molecule type" value="Genomic_DNA"/>
</dbReference>
<feature type="transmembrane region" description="Helical" evidence="1">
    <location>
        <begin position="134"/>
        <end position="157"/>
    </location>
</feature>
<feature type="transmembrane region" description="Helical" evidence="1">
    <location>
        <begin position="169"/>
        <end position="188"/>
    </location>
</feature>
<keyword evidence="1" id="KW-0472">Membrane</keyword>
<accession>A0ABY8C5Z1</accession>
<gene>
    <name evidence="2" type="ORF">PYS61_02800</name>
</gene>
<evidence type="ECO:0000256" key="1">
    <source>
        <dbReference type="SAM" id="Phobius"/>
    </source>
</evidence>
<sequence>MQAVFETIFDMAYLVTVICAGLKLIKSAGKSKQFRLCGIMALVLGGGDAFHLLPRIIALNTSGTAAYPAALGSGKLITSLTMTVFYLLLYYVWRERYQIKQQRGLTYFVLFLAALRVLLVLLPQNEWLSANPPLIWGIYRNIPFTLLGLLLLVLFYRSARQQKDADFRYLWLTIALSFAFYLPVVVAFGTFPAIGILMVPKTCAYMWLVQIAYKSCKRERKEVLL</sequence>
<keyword evidence="1" id="KW-1133">Transmembrane helix</keyword>
<protein>
    <submittedName>
        <fullName evidence="2">Uncharacterized protein</fullName>
    </submittedName>
</protein>
<evidence type="ECO:0000313" key="3">
    <source>
        <dbReference type="Proteomes" id="UP001220478"/>
    </source>
</evidence>
<name>A0ABY8C5Z1_9FIRM</name>
<evidence type="ECO:0000313" key="2">
    <source>
        <dbReference type="EMBL" id="WEG36113.1"/>
    </source>
</evidence>
<organism evidence="2 3">
    <name type="scientific">Amygdalobacter indicium</name>
    <dbReference type="NCBI Taxonomy" id="3029272"/>
    <lineage>
        <taxon>Bacteria</taxon>
        <taxon>Bacillati</taxon>
        <taxon>Bacillota</taxon>
        <taxon>Clostridia</taxon>
        <taxon>Eubacteriales</taxon>
        <taxon>Oscillospiraceae</taxon>
        <taxon>Amygdalobacter</taxon>
    </lineage>
</organism>
<feature type="transmembrane region" description="Helical" evidence="1">
    <location>
        <begin position="76"/>
        <end position="93"/>
    </location>
</feature>
<feature type="transmembrane region" description="Helical" evidence="1">
    <location>
        <begin position="37"/>
        <end position="56"/>
    </location>
</feature>